<dbReference type="InterPro" id="IPR000595">
    <property type="entry name" value="cNMP-bd_dom"/>
</dbReference>
<dbReference type="SUPFAM" id="SSF51206">
    <property type="entry name" value="cAMP-binding domain-like"/>
    <property type="match status" value="1"/>
</dbReference>
<gene>
    <name evidence="2" type="ORF">I2H36_19530</name>
</gene>
<dbReference type="InterPro" id="IPR050397">
    <property type="entry name" value="Env_Response_Regulators"/>
</dbReference>
<dbReference type="RefSeq" id="WP_196265567.1">
    <property type="nucleotide sequence ID" value="NZ_JADQDN010000019.1"/>
</dbReference>
<sequence length="168" mass="17790">MALEDDIAILSQAPLFNLLEKDALRLVAFASETRSYREGDVLFKKGDRSDGGYVVTRGAIALDAAEDGSPAAFVAGPGALVGQAALFARIERRATATAQEPSAIIRVTPSLMRRVLEEFPDAAAAIHDAMAEELTRLTEGLERVRQQLLAIDGGDTSAALPGEPGKDI</sequence>
<proteinExistence type="predicted"/>
<dbReference type="Pfam" id="PF00027">
    <property type="entry name" value="cNMP_binding"/>
    <property type="match status" value="1"/>
</dbReference>
<keyword evidence="3" id="KW-1185">Reference proteome</keyword>
<dbReference type="EMBL" id="JADQDN010000019">
    <property type="protein sequence ID" value="MBF9198225.1"/>
    <property type="molecule type" value="Genomic_DNA"/>
</dbReference>
<dbReference type="Proteomes" id="UP000611708">
    <property type="component" value="Unassembled WGS sequence"/>
</dbReference>
<accession>A0ABS0HXI2</accession>
<evidence type="ECO:0000259" key="1">
    <source>
        <dbReference type="PROSITE" id="PS50042"/>
    </source>
</evidence>
<name>A0ABS0HXI2_9HYPH</name>
<protein>
    <submittedName>
        <fullName evidence="2">Crp/Fnr family transcriptional regulator</fullName>
    </submittedName>
</protein>
<dbReference type="PANTHER" id="PTHR24567:SF68">
    <property type="entry name" value="DNA-BINDING TRANSCRIPTIONAL DUAL REGULATOR CRP"/>
    <property type="match status" value="1"/>
</dbReference>
<dbReference type="PANTHER" id="PTHR24567">
    <property type="entry name" value="CRP FAMILY TRANSCRIPTIONAL REGULATORY PROTEIN"/>
    <property type="match status" value="1"/>
</dbReference>
<dbReference type="InterPro" id="IPR018490">
    <property type="entry name" value="cNMP-bd_dom_sf"/>
</dbReference>
<reference evidence="2 3" key="1">
    <citation type="submission" date="2020-11" db="EMBL/GenBank/DDBJ databases">
        <authorList>
            <person name="Kim M.K."/>
        </authorList>
    </citation>
    <scope>NUCLEOTIDE SEQUENCE [LARGE SCALE GENOMIC DNA]</scope>
    <source>
        <strain evidence="2 3">BT290</strain>
    </source>
</reference>
<dbReference type="PROSITE" id="PS50042">
    <property type="entry name" value="CNMP_BINDING_3"/>
    <property type="match status" value="1"/>
</dbReference>
<dbReference type="SMART" id="SM00100">
    <property type="entry name" value="cNMP"/>
    <property type="match status" value="1"/>
</dbReference>
<dbReference type="CDD" id="cd00038">
    <property type="entry name" value="CAP_ED"/>
    <property type="match status" value="1"/>
</dbReference>
<organism evidence="2 3">
    <name type="scientific">Microvirga terrestris</name>
    <dbReference type="NCBI Taxonomy" id="2791024"/>
    <lineage>
        <taxon>Bacteria</taxon>
        <taxon>Pseudomonadati</taxon>
        <taxon>Pseudomonadota</taxon>
        <taxon>Alphaproteobacteria</taxon>
        <taxon>Hyphomicrobiales</taxon>
        <taxon>Methylobacteriaceae</taxon>
        <taxon>Microvirga</taxon>
    </lineage>
</organism>
<dbReference type="InterPro" id="IPR014710">
    <property type="entry name" value="RmlC-like_jellyroll"/>
</dbReference>
<comment type="caution">
    <text evidence="2">The sequence shown here is derived from an EMBL/GenBank/DDBJ whole genome shotgun (WGS) entry which is preliminary data.</text>
</comment>
<evidence type="ECO:0000313" key="2">
    <source>
        <dbReference type="EMBL" id="MBF9198225.1"/>
    </source>
</evidence>
<feature type="domain" description="Cyclic nucleotide-binding" evidence="1">
    <location>
        <begin position="15"/>
        <end position="133"/>
    </location>
</feature>
<dbReference type="Gene3D" id="2.60.120.10">
    <property type="entry name" value="Jelly Rolls"/>
    <property type="match status" value="1"/>
</dbReference>
<evidence type="ECO:0000313" key="3">
    <source>
        <dbReference type="Proteomes" id="UP000611708"/>
    </source>
</evidence>